<name>C8X3D7_DESRD</name>
<dbReference type="InterPro" id="IPR023393">
    <property type="entry name" value="START-like_dom_sf"/>
</dbReference>
<dbReference type="Proteomes" id="UP000001052">
    <property type="component" value="Chromosome"/>
</dbReference>
<proteinExistence type="predicted"/>
<dbReference type="KEGG" id="drt:Dret_1650"/>
<dbReference type="Gene3D" id="3.30.530.20">
    <property type="match status" value="1"/>
</dbReference>
<dbReference type="OrthoDB" id="9801773at2"/>
<reference evidence="2" key="1">
    <citation type="submission" date="2009-09" db="EMBL/GenBank/DDBJ databases">
        <title>The complete chromosome of Desulfohalobium retbaense DSM 5692.</title>
        <authorList>
            <consortium name="US DOE Joint Genome Institute (JGI-PGF)"/>
            <person name="Lucas S."/>
            <person name="Copeland A."/>
            <person name="Lapidus A."/>
            <person name="Glavina del Rio T."/>
            <person name="Dalin E."/>
            <person name="Tice H."/>
            <person name="Bruce D."/>
            <person name="Goodwin L."/>
            <person name="Pitluck S."/>
            <person name="Kyrpides N."/>
            <person name="Mavromatis K."/>
            <person name="Ivanova N."/>
            <person name="Mikhailova N."/>
            <person name="Munk A.C."/>
            <person name="Brettin T."/>
            <person name="Detter J.C."/>
            <person name="Han C."/>
            <person name="Tapia R."/>
            <person name="Larimer F."/>
            <person name="Land M."/>
            <person name="Hauser L."/>
            <person name="Markowitz V."/>
            <person name="Cheng J.-F."/>
            <person name="Hugenholtz P."/>
            <person name="Woyke T."/>
            <person name="Wu D."/>
            <person name="Spring S."/>
            <person name="Klenk H.-P."/>
            <person name="Eisen J.A."/>
        </authorList>
    </citation>
    <scope>NUCLEOTIDE SEQUENCE [LARGE SCALE GENOMIC DNA]</scope>
    <source>
        <strain evidence="2">DSM 5692</strain>
    </source>
</reference>
<sequence>MFYRLDRTQDLALDIHSAWSFFSDPTNLCRITPDWLGFTITCPTPEPMYAGQILTYTVKPFPGLAWHWVTEITHVREPRFFVDEQRLGPYRFWHHQHIFDPLPGGVRMRDTVHYALPFGPLARLGHKRMVRPRLEAIFDHRYHVLAERFGVAQIAS</sequence>
<evidence type="ECO:0000313" key="2">
    <source>
        <dbReference type="Proteomes" id="UP000001052"/>
    </source>
</evidence>
<dbReference type="CDD" id="cd07820">
    <property type="entry name" value="SRPBCC_3"/>
    <property type="match status" value="1"/>
</dbReference>
<accession>C8X3D7</accession>
<gene>
    <name evidence="1" type="ordered locus">Dret_1650</name>
</gene>
<dbReference type="HOGENOM" id="CLU_112936_1_0_7"/>
<protein>
    <recommendedName>
        <fullName evidence="3">Ribosome association toxin RatA</fullName>
    </recommendedName>
</protein>
<dbReference type="AlphaFoldDB" id="C8X3D7"/>
<keyword evidence="2" id="KW-1185">Reference proteome</keyword>
<evidence type="ECO:0000313" key="1">
    <source>
        <dbReference type="EMBL" id="ACV68934.1"/>
    </source>
</evidence>
<dbReference type="eggNOG" id="COG4276">
    <property type="taxonomic scope" value="Bacteria"/>
</dbReference>
<dbReference type="RefSeq" id="WP_015752077.1">
    <property type="nucleotide sequence ID" value="NC_013223.1"/>
</dbReference>
<dbReference type="SUPFAM" id="SSF55961">
    <property type="entry name" value="Bet v1-like"/>
    <property type="match status" value="1"/>
</dbReference>
<evidence type="ECO:0008006" key="3">
    <source>
        <dbReference type="Google" id="ProtNLM"/>
    </source>
</evidence>
<dbReference type="EMBL" id="CP001734">
    <property type="protein sequence ID" value="ACV68934.1"/>
    <property type="molecule type" value="Genomic_DNA"/>
</dbReference>
<reference evidence="1 2" key="2">
    <citation type="journal article" date="2010" name="Stand. Genomic Sci.">
        <title>Complete genome sequence of Desulfohalobium retbaense type strain (HR(100)).</title>
        <authorList>
            <person name="Spring S."/>
            <person name="Nolan M."/>
            <person name="Lapidus A."/>
            <person name="Glavina Del Rio T."/>
            <person name="Copeland A."/>
            <person name="Tice H."/>
            <person name="Cheng J.F."/>
            <person name="Lucas S."/>
            <person name="Land M."/>
            <person name="Chen F."/>
            <person name="Bruce D."/>
            <person name="Goodwin L."/>
            <person name="Pitluck S."/>
            <person name="Ivanova N."/>
            <person name="Mavromatis K."/>
            <person name="Mikhailova N."/>
            <person name="Pati A."/>
            <person name="Chen A."/>
            <person name="Palaniappan K."/>
            <person name="Hauser L."/>
            <person name="Chang Y.J."/>
            <person name="Jeffries C.D."/>
            <person name="Munk C."/>
            <person name="Kiss H."/>
            <person name="Chain P."/>
            <person name="Han C."/>
            <person name="Brettin T."/>
            <person name="Detter J.C."/>
            <person name="Schuler E."/>
            <person name="Goker M."/>
            <person name="Rohde M."/>
            <person name="Bristow J."/>
            <person name="Eisen J.A."/>
            <person name="Markowitz V."/>
            <person name="Hugenholtz P."/>
            <person name="Kyrpides N.C."/>
            <person name="Klenk H.P."/>
        </authorList>
    </citation>
    <scope>NUCLEOTIDE SEQUENCE [LARGE SCALE GENOMIC DNA]</scope>
    <source>
        <strain evidence="1 2">DSM 5692</strain>
    </source>
</reference>
<organism evidence="1 2">
    <name type="scientific">Desulfohalobium retbaense (strain ATCC 49708 / DSM 5692 / JCM 16813 / HR100)</name>
    <dbReference type="NCBI Taxonomy" id="485915"/>
    <lineage>
        <taxon>Bacteria</taxon>
        <taxon>Pseudomonadati</taxon>
        <taxon>Thermodesulfobacteriota</taxon>
        <taxon>Desulfovibrionia</taxon>
        <taxon>Desulfovibrionales</taxon>
        <taxon>Desulfohalobiaceae</taxon>
        <taxon>Desulfohalobium</taxon>
    </lineage>
</organism>